<dbReference type="STRING" id="225848.Sps_03479"/>
<evidence type="ECO:0000313" key="1">
    <source>
        <dbReference type="EMBL" id="AQS38606.1"/>
    </source>
</evidence>
<dbReference type="Proteomes" id="UP000189545">
    <property type="component" value="Chromosome"/>
</dbReference>
<dbReference type="InterPro" id="IPR010982">
    <property type="entry name" value="Lambda_DNA-bd_dom_sf"/>
</dbReference>
<gene>
    <name evidence="1" type="ORF">Sps_03479</name>
</gene>
<evidence type="ECO:0000313" key="2">
    <source>
        <dbReference type="Proteomes" id="UP000189545"/>
    </source>
</evidence>
<dbReference type="KEGG" id="spsw:Sps_03479"/>
<accession>A0A1S6HSU0</accession>
<keyword evidence="2" id="KW-1185">Reference proteome</keyword>
<proteinExistence type="predicted"/>
<dbReference type="CDD" id="cd00093">
    <property type="entry name" value="HTH_XRE"/>
    <property type="match status" value="1"/>
</dbReference>
<dbReference type="EMBL" id="CP014782">
    <property type="protein sequence ID" value="AQS38606.1"/>
    <property type="molecule type" value="Genomic_DNA"/>
</dbReference>
<sequence>MNKWQQILKEQAAAHGQEDVGKELGVSKTVVSQLINDKYPGDLERMQKLVEGAYMNRMVHCPILGDIPMHQCDKYQGNTSTSNPIRLRLYRACRSGCEHSVLPIKKQFKRIAMTVNTDASTPKRYSADAVYSRLERQSVTDNGGVRQLCELLKQELKAMELRYNKLIQLQATVEARKENEKFEK</sequence>
<name>A0A1S6HSU0_9GAMM</name>
<reference evidence="1 2" key="1">
    <citation type="submission" date="2016-03" db="EMBL/GenBank/DDBJ databases">
        <title>Complete genome sequence of Shewanella psychrophila WP2, a deep sea bacterium isolated from west Pacific sediment.</title>
        <authorList>
            <person name="Xu G."/>
            <person name="Jian H."/>
        </authorList>
    </citation>
    <scope>NUCLEOTIDE SEQUENCE [LARGE SCALE GENOMIC DNA]</scope>
    <source>
        <strain evidence="1 2">WP2</strain>
    </source>
</reference>
<protein>
    <recommendedName>
        <fullName evidence="3">Transcriptional regulator</fullName>
    </recommendedName>
</protein>
<dbReference type="GO" id="GO:0003677">
    <property type="term" value="F:DNA binding"/>
    <property type="evidence" value="ECO:0007669"/>
    <property type="project" value="InterPro"/>
</dbReference>
<organism evidence="1 2">
    <name type="scientific">Shewanella psychrophila</name>
    <dbReference type="NCBI Taxonomy" id="225848"/>
    <lineage>
        <taxon>Bacteria</taxon>
        <taxon>Pseudomonadati</taxon>
        <taxon>Pseudomonadota</taxon>
        <taxon>Gammaproteobacteria</taxon>
        <taxon>Alteromonadales</taxon>
        <taxon>Shewanellaceae</taxon>
        <taxon>Shewanella</taxon>
    </lineage>
</organism>
<evidence type="ECO:0008006" key="3">
    <source>
        <dbReference type="Google" id="ProtNLM"/>
    </source>
</evidence>
<dbReference type="InterPro" id="IPR001387">
    <property type="entry name" value="Cro/C1-type_HTH"/>
</dbReference>
<dbReference type="Gene3D" id="1.10.260.40">
    <property type="entry name" value="lambda repressor-like DNA-binding domains"/>
    <property type="match status" value="1"/>
</dbReference>
<dbReference type="AlphaFoldDB" id="A0A1S6HSU0"/>